<keyword evidence="2" id="KW-0547">Nucleotide-binding</keyword>
<dbReference type="Gene3D" id="3.40.50.300">
    <property type="entry name" value="P-loop containing nucleotide triphosphate hydrolases"/>
    <property type="match status" value="1"/>
</dbReference>
<dbReference type="SUPFAM" id="SSF52540">
    <property type="entry name" value="P-loop containing nucleoside triphosphate hydrolases"/>
    <property type="match status" value="1"/>
</dbReference>
<protein>
    <submittedName>
        <fullName evidence="5">Lipopolysaccharide export system ATP-binding protein LptB</fullName>
        <ecNumber evidence="5">3.6.3.-</ecNumber>
    </submittedName>
</protein>
<dbReference type="InterPro" id="IPR003593">
    <property type="entry name" value="AAA+_ATPase"/>
</dbReference>
<keyword evidence="5" id="KW-0378">Hydrolase</keyword>
<dbReference type="InterPro" id="IPR051782">
    <property type="entry name" value="ABC_Transporter_VariousFunc"/>
</dbReference>
<dbReference type="InterPro" id="IPR027417">
    <property type="entry name" value="P-loop_NTPase"/>
</dbReference>
<name>A0A379C4D5_9FIRM</name>
<keyword evidence="1" id="KW-0813">Transport</keyword>
<dbReference type="PANTHER" id="PTHR42939:SF1">
    <property type="entry name" value="ABC TRANSPORTER ATP-BINDING PROTEIN ALBC-RELATED"/>
    <property type="match status" value="1"/>
</dbReference>
<dbReference type="OrthoDB" id="9806726at2"/>
<dbReference type="STRING" id="1122949.GCA_000378725_01504"/>
<feature type="domain" description="ABC transporter" evidence="4">
    <location>
        <begin position="1"/>
        <end position="227"/>
    </location>
</feature>
<reference evidence="5 6" key="1">
    <citation type="submission" date="2018-06" db="EMBL/GenBank/DDBJ databases">
        <authorList>
            <consortium name="Pathogen Informatics"/>
            <person name="Doyle S."/>
        </authorList>
    </citation>
    <scope>NUCLEOTIDE SEQUENCE [LARGE SCALE GENOMIC DNA]</scope>
    <source>
        <strain evidence="5 6">NCTC13149</strain>
    </source>
</reference>
<dbReference type="SMART" id="SM00382">
    <property type="entry name" value="AAA"/>
    <property type="match status" value="1"/>
</dbReference>
<dbReference type="GO" id="GO:0016887">
    <property type="term" value="F:ATP hydrolysis activity"/>
    <property type="evidence" value="ECO:0007669"/>
    <property type="project" value="InterPro"/>
</dbReference>
<evidence type="ECO:0000313" key="6">
    <source>
        <dbReference type="Proteomes" id="UP000255517"/>
    </source>
</evidence>
<evidence type="ECO:0000313" key="5">
    <source>
        <dbReference type="EMBL" id="SUB56969.1"/>
    </source>
</evidence>
<organism evidence="5 6">
    <name type="scientific">Peptoniphilus lacrimalis</name>
    <dbReference type="NCBI Taxonomy" id="33031"/>
    <lineage>
        <taxon>Bacteria</taxon>
        <taxon>Bacillati</taxon>
        <taxon>Bacillota</taxon>
        <taxon>Tissierellia</taxon>
        <taxon>Tissierellales</taxon>
        <taxon>Peptoniphilaceae</taxon>
        <taxon>Peptoniphilus</taxon>
    </lineage>
</organism>
<accession>A0A379C4D5</accession>
<evidence type="ECO:0000259" key="4">
    <source>
        <dbReference type="PROSITE" id="PS50893"/>
    </source>
</evidence>
<evidence type="ECO:0000256" key="2">
    <source>
        <dbReference type="ARBA" id="ARBA00022741"/>
    </source>
</evidence>
<evidence type="ECO:0000256" key="3">
    <source>
        <dbReference type="ARBA" id="ARBA00022840"/>
    </source>
</evidence>
<dbReference type="RefSeq" id="WP_019035151.1">
    <property type="nucleotide sequence ID" value="NZ_UGSZ01000001.1"/>
</dbReference>
<keyword evidence="3 5" id="KW-0067">ATP-binding</keyword>
<dbReference type="EMBL" id="UGSZ01000001">
    <property type="protein sequence ID" value="SUB56969.1"/>
    <property type="molecule type" value="Genomic_DNA"/>
</dbReference>
<dbReference type="Proteomes" id="UP000255517">
    <property type="component" value="Unassembled WGS sequence"/>
</dbReference>
<evidence type="ECO:0000256" key="1">
    <source>
        <dbReference type="ARBA" id="ARBA00022448"/>
    </source>
</evidence>
<dbReference type="Pfam" id="PF00005">
    <property type="entry name" value="ABC_tran"/>
    <property type="match status" value="1"/>
</dbReference>
<dbReference type="AlphaFoldDB" id="A0A379C4D5"/>
<gene>
    <name evidence="5" type="primary">lptB_2</name>
    <name evidence="5" type="ORF">NCTC13149_00784</name>
</gene>
<dbReference type="GO" id="GO:0005524">
    <property type="term" value="F:ATP binding"/>
    <property type="evidence" value="ECO:0007669"/>
    <property type="project" value="UniProtKB-KW"/>
</dbReference>
<dbReference type="PROSITE" id="PS50893">
    <property type="entry name" value="ABC_TRANSPORTER_2"/>
    <property type="match status" value="1"/>
</dbReference>
<proteinExistence type="predicted"/>
<dbReference type="EC" id="3.6.3.-" evidence="5"/>
<sequence>MNLKKISKQYGKKTVLKEINTEIGHGIYGLLGANGAGKSTLMKIMIGEVKESSGKIIYENENNSQESFFSTLGYLPQNFRAPKEMKVFDYLRYIAVYKGIKDEKIKANIQELCQDLNLSEYIQNRIGDLSGGTLQRVGIAQAFLGNPSFIILDEPSSGLDISERRNLKEFISRKSRDKSIIISTHIISDIEYIVDHLLIIKAGRILQDISYKEAIKSLDGCVWEDYLNNEQITHGEKLIQSMGGVTTNLDREDNSRNHIRYVGKEKLTNNSVYKEPELNDFYLWTIEGGR</sequence>
<dbReference type="PANTHER" id="PTHR42939">
    <property type="entry name" value="ABC TRANSPORTER ATP-BINDING PROTEIN ALBC-RELATED"/>
    <property type="match status" value="1"/>
</dbReference>
<dbReference type="InterPro" id="IPR003439">
    <property type="entry name" value="ABC_transporter-like_ATP-bd"/>
</dbReference>